<keyword evidence="2" id="KW-1185">Reference proteome</keyword>
<evidence type="ECO:0000313" key="2">
    <source>
        <dbReference type="Proteomes" id="UP001268256"/>
    </source>
</evidence>
<dbReference type="AlphaFoldDB" id="A0AAE4FRE3"/>
<dbReference type="PANTHER" id="PTHR38753:SF1">
    <property type="entry name" value="SLR1441 PROTEIN"/>
    <property type="match status" value="1"/>
</dbReference>
<dbReference type="RefSeq" id="WP_322877640.1">
    <property type="nucleotide sequence ID" value="NZ_JAVMIP010000003.1"/>
</dbReference>
<dbReference type="SUPFAM" id="SSF52980">
    <property type="entry name" value="Restriction endonuclease-like"/>
    <property type="match status" value="1"/>
</dbReference>
<evidence type="ECO:0000313" key="1">
    <source>
        <dbReference type="EMBL" id="MDS3860363.1"/>
    </source>
</evidence>
<name>A0AAE4FRE3_9CYAN</name>
<dbReference type="PANTHER" id="PTHR38753">
    <property type="entry name" value="SLR1441 PROTEIN"/>
    <property type="match status" value="1"/>
</dbReference>
<dbReference type="EMBL" id="JAVMIP010000003">
    <property type="protein sequence ID" value="MDS3860363.1"/>
    <property type="molecule type" value="Genomic_DNA"/>
</dbReference>
<dbReference type="InterPro" id="IPR011335">
    <property type="entry name" value="Restrct_endonuc-II-like"/>
</dbReference>
<sequence>MATTSQEVWHLLGELLEAQKESDRKFRELTQESDRKFREQNQETGQQFQELKEFLRQQSEETDRRFWETDQIIGNLGNRLGEFVEWQVRPAAVRLFKERGIEVHELSRDISVQGTSGDLEIDLMVVNDNEAVLIEVKSKLTQEDVDNHLKVL</sequence>
<dbReference type="Proteomes" id="UP001268256">
    <property type="component" value="Unassembled WGS sequence"/>
</dbReference>
<accession>A0AAE4FRE3</accession>
<organism evidence="1 2">
    <name type="scientific">Pseudocalidococcus azoricus BACA0444</name>
    <dbReference type="NCBI Taxonomy" id="2918990"/>
    <lineage>
        <taxon>Bacteria</taxon>
        <taxon>Bacillati</taxon>
        <taxon>Cyanobacteriota</taxon>
        <taxon>Cyanophyceae</taxon>
        <taxon>Acaryochloridales</taxon>
        <taxon>Thermosynechococcaceae</taxon>
        <taxon>Pseudocalidococcus</taxon>
        <taxon>Pseudocalidococcus azoricus</taxon>
    </lineage>
</organism>
<comment type="caution">
    <text evidence="1">The sequence shown here is derived from an EMBL/GenBank/DDBJ whole genome shotgun (WGS) entry which is preliminary data.</text>
</comment>
<gene>
    <name evidence="1" type="ORF">RIF25_06030</name>
</gene>
<protein>
    <submittedName>
        <fullName evidence="1">DUF3782 domain-containing protein</fullName>
    </submittedName>
</protein>
<proteinExistence type="predicted"/>
<reference evidence="2" key="1">
    <citation type="submission" date="2023-07" db="EMBL/GenBank/DDBJ databases">
        <authorList>
            <person name="Luz R."/>
            <person name="Cordeiro R."/>
            <person name="Fonseca A."/>
            <person name="Goncalves V."/>
        </authorList>
    </citation>
    <scope>NUCLEOTIDE SEQUENCE [LARGE SCALE GENOMIC DNA]</scope>
    <source>
        <strain evidence="2">BACA0444</strain>
    </source>
</reference>